<reference evidence="1" key="1">
    <citation type="submission" date="2021-08" db="EMBL/GenBank/DDBJ databases">
        <title>The first chromosome-level gecko genome reveals the dynamic sex chromosomes of Neotropical dwarf geckos (Sphaerodactylidae: Sphaerodactylus).</title>
        <authorList>
            <person name="Pinto B.J."/>
            <person name="Keating S.E."/>
            <person name="Gamble T."/>
        </authorList>
    </citation>
    <scope>NUCLEOTIDE SEQUENCE</scope>
    <source>
        <strain evidence="1">TG3544</strain>
    </source>
</reference>
<evidence type="ECO:0000313" key="1">
    <source>
        <dbReference type="EMBL" id="KAH8008373.1"/>
    </source>
</evidence>
<proteinExistence type="predicted"/>
<keyword evidence="2" id="KW-1185">Reference proteome</keyword>
<dbReference type="EMBL" id="CM037619">
    <property type="protein sequence ID" value="KAH8008373.1"/>
    <property type="molecule type" value="Genomic_DNA"/>
</dbReference>
<comment type="caution">
    <text evidence="1">The sequence shown here is derived from an EMBL/GenBank/DDBJ whole genome shotgun (WGS) entry which is preliminary data.</text>
</comment>
<evidence type="ECO:0000313" key="2">
    <source>
        <dbReference type="Proteomes" id="UP000827872"/>
    </source>
</evidence>
<name>A0ACB8FSA2_9SAUR</name>
<sequence>MPVADKPNLEGAGTTGGIIGGLIAAVVALAVLATGFLICRQQRKNRMEHEEEDLEGPPVYKPPPPVPMSEERDVVPTPSEADSIPLKTPYFEPSVTDDLFGGVRTTTRMEDAPRYHELPTMEERDAVGNAAPSPEDGYLDQVNPIYDALSFAAHEEEEANAALATDKAFIMSRAMYV</sequence>
<dbReference type="Proteomes" id="UP000827872">
    <property type="component" value="Linkage Group LG06"/>
</dbReference>
<protein>
    <submittedName>
        <fullName evidence="1">Uncharacterized protein</fullName>
    </submittedName>
</protein>
<accession>A0ACB8FSA2</accession>
<organism evidence="1 2">
    <name type="scientific">Sphaerodactylus townsendi</name>
    <dbReference type="NCBI Taxonomy" id="933632"/>
    <lineage>
        <taxon>Eukaryota</taxon>
        <taxon>Metazoa</taxon>
        <taxon>Chordata</taxon>
        <taxon>Craniata</taxon>
        <taxon>Vertebrata</taxon>
        <taxon>Euteleostomi</taxon>
        <taxon>Lepidosauria</taxon>
        <taxon>Squamata</taxon>
        <taxon>Bifurcata</taxon>
        <taxon>Gekkota</taxon>
        <taxon>Sphaerodactylidae</taxon>
        <taxon>Sphaerodactylus</taxon>
    </lineage>
</organism>
<gene>
    <name evidence="1" type="ORF">K3G42_029344</name>
</gene>